<reference evidence="2 3" key="1">
    <citation type="submission" date="2018-05" db="EMBL/GenBank/DDBJ databases">
        <title>Genomic Encyclopedia of Type Strains, Phase IV (KMG-V): Genome sequencing to study the core and pangenomes of soil and plant-associated prokaryotes.</title>
        <authorList>
            <person name="Whitman W."/>
        </authorList>
    </citation>
    <scope>NUCLEOTIDE SEQUENCE [LARGE SCALE GENOMIC DNA]</scope>
    <source>
        <strain evidence="2 3">SCZa-39</strain>
    </source>
</reference>
<gene>
    <name evidence="2" type="ORF">C7402_105283</name>
</gene>
<organism evidence="2 3">
    <name type="scientific">Paraburkholderia unamae</name>
    <dbReference type="NCBI Taxonomy" id="219649"/>
    <lineage>
        <taxon>Bacteria</taxon>
        <taxon>Pseudomonadati</taxon>
        <taxon>Pseudomonadota</taxon>
        <taxon>Betaproteobacteria</taxon>
        <taxon>Burkholderiales</taxon>
        <taxon>Burkholderiaceae</taxon>
        <taxon>Paraburkholderia</taxon>
    </lineage>
</organism>
<dbReference type="EMBL" id="QEOB01000005">
    <property type="protein sequence ID" value="PVX84442.1"/>
    <property type="molecule type" value="Genomic_DNA"/>
</dbReference>
<evidence type="ECO:0000313" key="2">
    <source>
        <dbReference type="EMBL" id="PVX84442.1"/>
    </source>
</evidence>
<protein>
    <submittedName>
        <fullName evidence="2">CelD/BcsL family acetyltransferase involved in cellulose biosynthesis</fullName>
    </submittedName>
</protein>
<name>A0ABX5KQA9_9BURK</name>
<dbReference type="Gene3D" id="3.40.630.30">
    <property type="match status" value="1"/>
</dbReference>
<dbReference type="RefSeq" id="WP_133254484.1">
    <property type="nucleotide sequence ID" value="NZ_QEOB01000005.1"/>
</dbReference>
<dbReference type="Proteomes" id="UP000245712">
    <property type="component" value="Unassembled WGS sequence"/>
</dbReference>
<dbReference type="SUPFAM" id="SSF55729">
    <property type="entry name" value="Acyl-CoA N-acyltransferases (Nat)"/>
    <property type="match status" value="1"/>
</dbReference>
<proteinExistence type="predicted"/>
<evidence type="ECO:0000259" key="1">
    <source>
        <dbReference type="Pfam" id="PF13480"/>
    </source>
</evidence>
<comment type="caution">
    <text evidence="2">The sequence shown here is derived from an EMBL/GenBank/DDBJ whole genome shotgun (WGS) entry which is preliminary data.</text>
</comment>
<accession>A0ABX5KQA9</accession>
<dbReference type="InterPro" id="IPR038740">
    <property type="entry name" value="BioF2-like_GNAT_dom"/>
</dbReference>
<evidence type="ECO:0000313" key="3">
    <source>
        <dbReference type="Proteomes" id="UP000245712"/>
    </source>
</evidence>
<sequence>MPTSVLAMYESSSPLADFRYAVHACKRIDAFRAFEPSWRALCAAAEAHSPFIDFAYCEAAAAEALASGATIEVATVHDAHELVALWPVAIVRKGVLRSAQTLGCGCGEEYGGPLIADTRRTELYDAAREAIRRIHADVLHIPMLENGGSLQRALDAAPQSWVQTSLPARWRVMPGYAIGLRAYASWNDYLATRPSTLRSALRASGRRLRREGDVRIGWCESAEDTERVLTWLFANKRQWALKRGIDSRYLMDERVRDFFIDLARRVDLHSTPLVARIEVDGRPVAASVNLVGARAVEYLITTYDEAFGVFSVGNLLVEYIAQWAHAHGRDFDFRPLHGDYKARWADRETRHESRIIVLNARGRSIELPLSWAQVKRVYRKAAAVAAARLKSA</sequence>
<feature type="domain" description="BioF2-like acetyltransferase" evidence="1">
    <location>
        <begin position="197"/>
        <end position="341"/>
    </location>
</feature>
<keyword evidence="3" id="KW-1185">Reference proteome</keyword>
<dbReference type="InterPro" id="IPR016181">
    <property type="entry name" value="Acyl_CoA_acyltransferase"/>
</dbReference>
<dbReference type="Pfam" id="PF13480">
    <property type="entry name" value="Acetyltransf_6"/>
    <property type="match status" value="1"/>
</dbReference>